<evidence type="ECO:0000313" key="2">
    <source>
        <dbReference type="Proteomes" id="UP000242999"/>
    </source>
</evidence>
<keyword evidence="2" id="KW-1185">Reference proteome</keyword>
<dbReference type="Pfam" id="PF05742">
    <property type="entry name" value="TANGO2"/>
    <property type="match status" value="1"/>
</dbReference>
<gene>
    <name evidence="1" type="ORF">SAMN05421831_108118</name>
</gene>
<evidence type="ECO:0000313" key="1">
    <source>
        <dbReference type="EMBL" id="SEI72411.1"/>
    </source>
</evidence>
<organism evidence="1 2">
    <name type="scientific">Allopseudospirillum japonicum</name>
    <dbReference type="NCBI Taxonomy" id="64971"/>
    <lineage>
        <taxon>Bacteria</taxon>
        <taxon>Pseudomonadati</taxon>
        <taxon>Pseudomonadota</taxon>
        <taxon>Gammaproteobacteria</taxon>
        <taxon>Oceanospirillales</taxon>
        <taxon>Oceanospirillaceae</taxon>
        <taxon>Allopseudospirillum</taxon>
    </lineage>
</organism>
<dbReference type="PANTHER" id="PTHR17985:SF8">
    <property type="entry name" value="TRANSPORT AND GOLGI ORGANIZATION PROTEIN 2 HOMOLOG"/>
    <property type="match status" value="1"/>
</dbReference>
<dbReference type="STRING" id="64971.SAMN05421831_108118"/>
<proteinExistence type="predicted"/>
<dbReference type="OrthoDB" id="4380123at2"/>
<reference evidence="2" key="1">
    <citation type="submission" date="2016-10" db="EMBL/GenBank/DDBJ databases">
        <authorList>
            <person name="Varghese N."/>
            <person name="Submissions S."/>
        </authorList>
    </citation>
    <scope>NUCLEOTIDE SEQUENCE [LARGE SCALE GENOMIC DNA]</scope>
    <source>
        <strain evidence="2">DSM 7165</strain>
    </source>
</reference>
<protein>
    <submittedName>
        <fullName evidence="1">Uncharacterized conserved protein, contains NRDE domain</fullName>
    </submittedName>
</protein>
<dbReference type="EMBL" id="FNYH01000008">
    <property type="protein sequence ID" value="SEI72411.1"/>
    <property type="molecule type" value="Genomic_DNA"/>
</dbReference>
<dbReference type="AlphaFoldDB" id="A0A1H6SXC3"/>
<accession>A0A1H6SXC3</accession>
<dbReference type="InterPro" id="IPR008551">
    <property type="entry name" value="TANGO2"/>
</dbReference>
<sequence length="281" mass="32025">MCLALLAWQASSAYPLVLAANRDEVYQRPSAQLAPWQQASKMPDWPQPLCPLFGGRDLQAQGAWQLADTQGRWGILTNYRHPDERLKTYAVSRGHILPFWVGQAIEARDFNQWLQRHASEFAGFNLLWGDRQQAFWFSNRAASTQVHPLDPGVYVLSNALLDTPWPKVQRLHTLALPLLAKLLLNQAPNPAAWWQLLNDRRRPADQALPDTQVGLVWERHLSSIFVHAGMPSNLDETVTTYGTRASSLFWHTQAQGYFAERTYDVNAQIEAEKILAWHLRA</sequence>
<name>A0A1H6SXC3_9GAMM</name>
<dbReference type="Proteomes" id="UP000242999">
    <property type="component" value="Unassembled WGS sequence"/>
</dbReference>
<dbReference type="RefSeq" id="WP_093310332.1">
    <property type="nucleotide sequence ID" value="NZ_FNYH01000008.1"/>
</dbReference>
<dbReference type="PANTHER" id="PTHR17985">
    <property type="entry name" value="SER/THR-RICH PROTEIN T10 IN DGCR REGION"/>
    <property type="match status" value="1"/>
</dbReference>